<evidence type="ECO:0000313" key="3">
    <source>
        <dbReference type="EMBL" id="TNH28494.1"/>
    </source>
</evidence>
<dbReference type="EMBL" id="VDFY01000155">
    <property type="protein sequence ID" value="TNH28494.1"/>
    <property type="molecule type" value="Genomic_DNA"/>
</dbReference>
<reference evidence="3 4" key="1">
    <citation type="submission" date="2019-06" db="EMBL/GenBank/DDBJ databases">
        <title>Micromonospora ordensis sp. nov., isolated from deep marine sediment.</title>
        <authorList>
            <person name="Veyisoglu A."/>
            <person name="Carro L."/>
            <person name="Klenk H.-P."/>
            <person name="Sahin N."/>
        </authorList>
    </citation>
    <scope>NUCLEOTIDE SEQUENCE [LARGE SCALE GENOMIC DNA]</scope>
    <source>
        <strain evidence="3 4">S2509</strain>
    </source>
</reference>
<evidence type="ECO:0000259" key="2">
    <source>
        <dbReference type="Pfam" id="PF10006"/>
    </source>
</evidence>
<protein>
    <submittedName>
        <fullName evidence="3">DUF2249 domain-containing protein</fullName>
    </submittedName>
</protein>
<feature type="domain" description="Hemerythrin-like" evidence="1">
    <location>
        <begin position="14"/>
        <end position="138"/>
    </location>
</feature>
<evidence type="ECO:0000313" key="4">
    <source>
        <dbReference type="Proteomes" id="UP000306145"/>
    </source>
</evidence>
<gene>
    <name evidence="3" type="ORF">FHG89_14890</name>
</gene>
<accession>A0A5C4QNW4</accession>
<dbReference type="Gene3D" id="1.20.120.520">
    <property type="entry name" value="nmb1532 protein domain like"/>
    <property type="match status" value="1"/>
</dbReference>
<dbReference type="InterPro" id="IPR012312">
    <property type="entry name" value="Hemerythrin-like"/>
</dbReference>
<sequence>MSQSDPVDDQQAAQAVVRHHSELAATLNGHVTRLITAADAGILRQVWAHRDELTTWLHDELLPHAYAEEASLYPAAADLPAGKLLVDGMLGEHRVIAALVTDLETAASPVVAAATARALQAVFASHLAKENDLVVPLLVAADEVSLAGLLDGMHDIIGAETEAGAAGGCGCGGCGCGGDAPGAADGEAPPLAIDPRLDVRDLPHDQRHARVLAALDALPADAALVLIAPHAPLPLLAEIDSRYAGQVAGQWLQNGPDVWQIRLHRQPVPA</sequence>
<dbReference type="Proteomes" id="UP000306145">
    <property type="component" value="Unassembled WGS sequence"/>
</dbReference>
<dbReference type="RefSeq" id="WP_139584983.1">
    <property type="nucleotide sequence ID" value="NZ_VDFY01000155.1"/>
</dbReference>
<dbReference type="Pfam" id="PF10006">
    <property type="entry name" value="DUF2249"/>
    <property type="match status" value="1"/>
</dbReference>
<organism evidence="3 4">
    <name type="scientific">Micromonospora orduensis</name>
    <dbReference type="NCBI Taxonomy" id="1420891"/>
    <lineage>
        <taxon>Bacteria</taxon>
        <taxon>Bacillati</taxon>
        <taxon>Actinomycetota</taxon>
        <taxon>Actinomycetes</taxon>
        <taxon>Micromonosporales</taxon>
        <taxon>Micromonosporaceae</taxon>
        <taxon>Micromonospora</taxon>
    </lineage>
</organism>
<dbReference type="OrthoDB" id="8451629at2"/>
<name>A0A5C4QNW4_9ACTN</name>
<keyword evidence="4" id="KW-1185">Reference proteome</keyword>
<comment type="caution">
    <text evidence="3">The sequence shown here is derived from an EMBL/GenBank/DDBJ whole genome shotgun (WGS) entry which is preliminary data.</text>
</comment>
<dbReference type="Pfam" id="PF01814">
    <property type="entry name" value="Hemerythrin"/>
    <property type="match status" value="1"/>
</dbReference>
<feature type="domain" description="DUF2249" evidence="2">
    <location>
        <begin position="197"/>
        <end position="265"/>
    </location>
</feature>
<dbReference type="AlphaFoldDB" id="A0A5C4QNW4"/>
<evidence type="ECO:0000259" key="1">
    <source>
        <dbReference type="Pfam" id="PF01814"/>
    </source>
</evidence>
<dbReference type="InterPro" id="IPR018720">
    <property type="entry name" value="DUF2249"/>
</dbReference>
<proteinExistence type="predicted"/>